<name>A0ABT9HA93_9SPHN</name>
<dbReference type="InterPro" id="IPR000297">
    <property type="entry name" value="PPIase_PpiC"/>
</dbReference>
<evidence type="ECO:0000256" key="5">
    <source>
        <dbReference type="ARBA" id="ARBA00023110"/>
    </source>
</evidence>
<dbReference type="PROSITE" id="PS50198">
    <property type="entry name" value="PPIC_PPIASE_2"/>
    <property type="match status" value="1"/>
</dbReference>
<dbReference type="PANTHER" id="PTHR47245:SF2">
    <property type="entry name" value="PEPTIDYL-PROLYL CIS-TRANS ISOMERASE HP_0175-RELATED"/>
    <property type="match status" value="1"/>
</dbReference>
<evidence type="ECO:0000256" key="4">
    <source>
        <dbReference type="ARBA" id="ARBA00018370"/>
    </source>
</evidence>
<evidence type="ECO:0000313" key="10">
    <source>
        <dbReference type="EMBL" id="MDP4540232.1"/>
    </source>
</evidence>
<evidence type="ECO:0000256" key="1">
    <source>
        <dbReference type="ARBA" id="ARBA00000971"/>
    </source>
</evidence>
<reference evidence="10 11" key="1">
    <citation type="submission" date="2023-08" db="EMBL/GenBank/DDBJ databases">
        <title>genomic of DY56.</title>
        <authorList>
            <person name="Wang Y."/>
        </authorList>
    </citation>
    <scope>NUCLEOTIDE SEQUENCE [LARGE SCALE GENOMIC DNA]</scope>
    <source>
        <strain evidence="10 11">DY56-A-20</strain>
    </source>
</reference>
<evidence type="ECO:0000256" key="3">
    <source>
        <dbReference type="ARBA" id="ARBA00013194"/>
    </source>
</evidence>
<dbReference type="EMBL" id="JAVAIL010000003">
    <property type="protein sequence ID" value="MDP4540232.1"/>
    <property type="molecule type" value="Genomic_DNA"/>
</dbReference>
<evidence type="ECO:0000256" key="2">
    <source>
        <dbReference type="ARBA" id="ARBA00007656"/>
    </source>
</evidence>
<organism evidence="10 11">
    <name type="scientific">Qipengyuania benthica</name>
    <dbReference type="NCBI Taxonomy" id="3067651"/>
    <lineage>
        <taxon>Bacteria</taxon>
        <taxon>Pseudomonadati</taxon>
        <taxon>Pseudomonadota</taxon>
        <taxon>Alphaproteobacteria</taxon>
        <taxon>Sphingomonadales</taxon>
        <taxon>Erythrobacteraceae</taxon>
        <taxon>Qipengyuania</taxon>
    </lineage>
</organism>
<sequence length="268" mass="30527">MIRRWARDPLFHFLVAGALLFALFAWRGEEADPESRTIAVNREVQASLALQFEAMMQRPPTDAELDGLIERWLRDEVLYREALRLGLDREDAVVRRRLAKKMDALASAQAETAQPSEAELREWLAANPERFARGATISFDQLYFAEEAAARSALSRLRDNAGWERLGEPLSIPASQERASMRLVTDRYGRQFTAAVEKMEAGDNWQGPVPSGFGWHLVRLQSREQGKIPPLAEIRQRVEDDWRGATMSARTQAAYQVLRDAYRVEIAE</sequence>
<evidence type="ECO:0000256" key="8">
    <source>
        <dbReference type="PROSITE-ProRule" id="PRU00278"/>
    </source>
</evidence>
<dbReference type="InterPro" id="IPR050245">
    <property type="entry name" value="PrsA_foldase"/>
</dbReference>
<keyword evidence="8 10" id="KW-0413">Isomerase</keyword>
<protein>
    <recommendedName>
        <fullName evidence="4">Parvulin-like PPIase</fullName>
        <ecNumber evidence="3">5.2.1.8</ecNumber>
    </recommendedName>
    <alternativeName>
        <fullName evidence="6">Peptidyl-prolyl cis-trans isomerase plp</fullName>
    </alternativeName>
    <alternativeName>
        <fullName evidence="7">Rotamase plp</fullName>
    </alternativeName>
</protein>
<comment type="catalytic activity">
    <reaction evidence="1">
        <text>[protein]-peptidylproline (omega=180) = [protein]-peptidylproline (omega=0)</text>
        <dbReference type="Rhea" id="RHEA:16237"/>
        <dbReference type="Rhea" id="RHEA-COMP:10747"/>
        <dbReference type="Rhea" id="RHEA-COMP:10748"/>
        <dbReference type="ChEBI" id="CHEBI:83833"/>
        <dbReference type="ChEBI" id="CHEBI:83834"/>
        <dbReference type="EC" id="5.2.1.8"/>
    </reaction>
</comment>
<evidence type="ECO:0000259" key="9">
    <source>
        <dbReference type="PROSITE" id="PS50198"/>
    </source>
</evidence>
<dbReference type="Gene3D" id="3.10.50.40">
    <property type="match status" value="1"/>
</dbReference>
<dbReference type="PANTHER" id="PTHR47245">
    <property type="entry name" value="PEPTIDYLPROLYL ISOMERASE"/>
    <property type="match status" value="1"/>
</dbReference>
<dbReference type="RefSeq" id="WP_305930366.1">
    <property type="nucleotide sequence ID" value="NZ_JAVAIL010000003.1"/>
</dbReference>
<dbReference type="SUPFAM" id="SSF54534">
    <property type="entry name" value="FKBP-like"/>
    <property type="match status" value="1"/>
</dbReference>
<feature type="domain" description="PpiC" evidence="9">
    <location>
        <begin position="115"/>
        <end position="222"/>
    </location>
</feature>
<evidence type="ECO:0000256" key="6">
    <source>
        <dbReference type="ARBA" id="ARBA00030642"/>
    </source>
</evidence>
<evidence type="ECO:0000313" key="11">
    <source>
        <dbReference type="Proteomes" id="UP001235664"/>
    </source>
</evidence>
<evidence type="ECO:0000256" key="7">
    <source>
        <dbReference type="ARBA" id="ARBA00031484"/>
    </source>
</evidence>
<keyword evidence="11" id="KW-1185">Reference proteome</keyword>
<dbReference type="EC" id="5.2.1.8" evidence="3"/>
<accession>A0ABT9HA93</accession>
<dbReference type="InterPro" id="IPR046357">
    <property type="entry name" value="PPIase_dom_sf"/>
</dbReference>
<gene>
    <name evidence="10" type="ORF">Q9K01_11390</name>
</gene>
<keyword evidence="5 8" id="KW-0697">Rotamase</keyword>
<comment type="caution">
    <text evidence="10">The sequence shown here is derived from an EMBL/GenBank/DDBJ whole genome shotgun (WGS) entry which is preliminary data.</text>
</comment>
<dbReference type="Proteomes" id="UP001235664">
    <property type="component" value="Unassembled WGS sequence"/>
</dbReference>
<dbReference type="Pfam" id="PF13145">
    <property type="entry name" value="Rotamase_2"/>
    <property type="match status" value="1"/>
</dbReference>
<proteinExistence type="inferred from homology"/>
<dbReference type="GO" id="GO:0016853">
    <property type="term" value="F:isomerase activity"/>
    <property type="evidence" value="ECO:0007669"/>
    <property type="project" value="UniProtKB-KW"/>
</dbReference>
<comment type="similarity">
    <text evidence="2">Belongs to the PpiC/parvulin rotamase family.</text>
</comment>